<accession>A0A8J3ITF8</accession>
<dbReference type="InterPro" id="IPR047930">
    <property type="entry name" value="Transpos_IS6"/>
</dbReference>
<protein>
    <recommendedName>
        <fullName evidence="5">DDE domain-containing protein</fullName>
    </recommendedName>
</protein>
<dbReference type="Pfam" id="PF13610">
    <property type="entry name" value="DDE_Tnp_IS240"/>
    <property type="match status" value="1"/>
</dbReference>
<comment type="caution">
    <text evidence="6">The sequence shown here is derived from an EMBL/GenBank/DDBJ whole genome shotgun (WGS) entry which is preliminary data.</text>
</comment>
<dbReference type="InterPro" id="IPR052183">
    <property type="entry name" value="IS_Transposase"/>
</dbReference>
<reference evidence="6" key="1">
    <citation type="submission" date="2020-10" db="EMBL/GenBank/DDBJ databases">
        <title>Taxonomic study of unclassified bacteria belonging to the class Ktedonobacteria.</title>
        <authorList>
            <person name="Yabe S."/>
            <person name="Wang C.M."/>
            <person name="Zheng Y."/>
            <person name="Sakai Y."/>
            <person name="Cavaletti L."/>
            <person name="Monciardini P."/>
            <person name="Donadio S."/>
        </authorList>
    </citation>
    <scope>NUCLEOTIDE SEQUENCE</scope>
    <source>
        <strain evidence="6">ID150040</strain>
    </source>
</reference>
<dbReference type="NCBIfam" id="NF033587">
    <property type="entry name" value="transpos_IS6"/>
    <property type="match status" value="1"/>
</dbReference>
<feature type="compositionally biased region" description="Basic and acidic residues" evidence="4">
    <location>
        <begin position="141"/>
        <end position="151"/>
    </location>
</feature>
<keyword evidence="3" id="KW-0233">DNA recombination</keyword>
<sequence length="161" mass="18936">MSNQNQHPFKWRHFQADIIRMSRTLVSALFAQLQRSGEIMLERGLYVDHTTIYRWVQHYAPELEKRCRSHLKACNDSWRVDETSIKVKKQWVYLYRAIDSEGNTLDFSLSSTRDAHAAKHFFLRTRAASHTTMPRVINVDKKPSTHSKQKEACPQAVNYDK</sequence>
<dbReference type="GO" id="GO:0003677">
    <property type="term" value="F:DNA binding"/>
    <property type="evidence" value="ECO:0007669"/>
    <property type="project" value="UniProtKB-KW"/>
</dbReference>
<dbReference type="EMBL" id="BNJK01000002">
    <property type="protein sequence ID" value="GHP00189.1"/>
    <property type="molecule type" value="Genomic_DNA"/>
</dbReference>
<dbReference type="AlphaFoldDB" id="A0A8J3ITF8"/>
<evidence type="ECO:0000313" key="6">
    <source>
        <dbReference type="EMBL" id="GHP00189.1"/>
    </source>
</evidence>
<dbReference type="Proteomes" id="UP000597444">
    <property type="component" value="Unassembled WGS sequence"/>
</dbReference>
<feature type="domain" description="DDE" evidence="5">
    <location>
        <begin position="76"/>
        <end position="151"/>
    </location>
</feature>
<evidence type="ECO:0000313" key="7">
    <source>
        <dbReference type="Proteomes" id="UP000597444"/>
    </source>
</evidence>
<evidence type="ECO:0000256" key="1">
    <source>
        <dbReference type="ARBA" id="ARBA00022578"/>
    </source>
</evidence>
<dbReference type="GO" id="GO:0032196">
    <property type="term" value="P:transposition"/>
    <property type="evidence" value="ECO:0007669"/>
    <property type="project" value="UniProtKB-KW"/>
</dbReference>
<feature type="region of interest" description="Disordered" evidence="4">
    <location>
        <begin position="141"/>
        <end position="161"/>
    </location>
</feature>
<keyword evidence="7" id="KW-1185">Reference proteome</keyword>
<proteinExistence type="predicted"/>
<dbReference type="InterPro" id="IPR032874">
    <property type="entry name" value="DDE_dom"/>
</dbReference>
<name>A0A8J3ITF8_9CHLR</name>
<dbReference type="GO" id="GO:0006310">
    <property type="term" value="P:DNA recombination"/>
    <property type="evidence" value="ECO:0007669"/>
    <property type="project" value="UniProtKB-KW"/>
</dbReference>
<dbReference type="PANTHER" id="PTHR35528:SF3">
    <property type="entry name" value="BLL1675 PROTEIN"/>
    <property type="match status" value="1"/>
</dbReference>
<evidence type="ECO:0000256" key="3">
    <source>
        <dbReference type="ARBA" id="ARBA00023172"/>
    </source>
</evidence>
<dbReference type="PANTHER" id="PTHR35528">
    <property type="entry name" value="BLL1675 PROTEIN"/>
    <property type="match status" value="1"/>
</dbReference>
<keyword evidence="2" id="KW-0238">DNA-binding</keyword>
<evidence type="ECO:0000256" key="4">
    <source>
        <dbReference type="SAM" id="MobiDB-lite"/>
    </source>
</evidence>
<organism evidence="6 7">
    <name type="scientific">Reticulibacter mediterranei</name>
    <dbReference type="NCBI Taxonomy" id="2778369"/>
    <lineage>
        <taxon>Bacteria</taxon>
        <taxon>Bacillati</taxon>
        <taxon>Chloroflexota</taxon>
        <taxon>Ktedonobacteria</taxon>
        <taxon>Ktedonobacterales</taxon>
        <taxon>Reticulibacteraceae</taxon>
        <taxon>Reticulibacter</taxon>
    </lineage>
</organism>
<keyword evidence="1" id="KW-0815">Transposition</keyword>
<evidence type="ECO:0000256" key="2">
    <source>
        <dbReference type="ARBA" id="ARBA00023125"/>
    </source>
</evidence>
<evidence type="ECO:0000259" key="5">
    <source>
        <dbReference type="Pfam" id="PF13610"/>
    </source>
</evidence>
<gene>
    <name evidence="6" type="ORF">KSF_102360</name>
</gene>